<keyword evidence="3" id="KW-0472">Membrane</keyword>
<reference evidence="3" key="1">
    <citation type="submission" date="2015-10" db="EMBL/GenBank/DDBJ databases">
        <authorList>
            <person name="Gilbert D.G."/>
        </authorList>
    </citation>
    <scope>NUCLEOTIDE SEQUENCE</scope>
    <source>
        <strain evidence="3">Phyl III-seqv23</strain>
    </source>
</reference>
<dbReference type="AlphaFoldDB" id="A0A0S4TPN9"/>
<dbReference type="SMART" id="SM00749">
    <property type="entry name" value="BON"/>
    <property type="match status" value="1"/>
</dbReference>
<evidence type="ECO:0000256" key="1">
    <source>
        <dbReference type="SAM" id="MobiDB-lite"/>
    </source>
</evidence>
<dbReference type="EMBL" id="LN899819">
    <property type="protein sequence ID" value="CUV11993.1"/>
    <property type="molecule type" value="Genomic_DNA"/>
</dbReference>
<organism evidence="3">
    <name type="scientific">Ralstonia solanacearum</name>
    <name type="common">Pseudomonas solanacearum</name>
    <dbReference type="NCBI Taxonomy" id="305"/>
    <lineage>
        <taxon>Bacteria</taxon>
        <taxon>Pseudomonadati</taxon>
        <taxon>Pseudomonadota</taxon>
        <taxon>Betaproteobacteria</taxon>
        <taxon>Burkholderiales</taxon>
        <taxon>Burkholderiaceae</taxon>
        <taxon>Ralstonia</taxon>
        <taxon>Ralstonia solanacearum species complex</taxon>
    </lineage>
</organism>
<feature type="domain" description="BON" evidence="2">
    <location>
        <begin position="51"/>
        <end position="120"/>
    </location>
</feature>
<dbReference type="InterPro" id="IPR014004">
    <property type="entry name" value="Transpt-assoc_nodulatn_dom_bac"/>
</dbReference>
<proteinExistence type="predicted"/>
<name>A0A0S4TPN9_RALSL</name>
<feature type="region of interest" description="Disordered" evidence="1">
    <location>
        <begin position="117"/>
        <end position="147"/>
    </location>
</feature>
<dbReference type="PROSITE" id="PS50914">
    <property type="entry name" value="BON"/>
    <property type="match status" value="1"/>
</dbReference>
<keyword evidence="3" id="KW-0449">Lipoprotein</keyword>
<evidence type="ECO:0000259" key="2">
    <source>
        <dbReference type="PROSITE" id="PS50914"/>
    </source>
</evidence>
<dbReference type="Pfam" id="PF04972">
    <property type="entry name" value="BON"/>
    <property type="match status" value="1"/>
</dbReference>
<evidence type="ECO:0000313" key="3">
    <source>
        <dbReference type="EMBL" id="CUV11993.1"/>
    </source>
</evidence>
<gene>
    <name evidence="3" type="ORF">RUN39_v1_290006</name>
</gene>
<protein>
    <submittedName>
        <fullName evidence="3">Putative lipoprotein transmembrane</fullName>
    </submittedName>
</protein>
<accession>A0A0S4TPN9</accession>
<sequence>MRLSRLALGVSAGTARRPARRLAMACAALALALAACGWGISPTSTGARMADDALLTYQVKAALDQDSALDARQIRIASTPDGRVILTGWVDTPEMARRAGEDVKRFVDRAKLDNRLRALSQPPGINSGPMIAPGLPPDQPASAPAAR</sequence>
<dbReference type="InterPro" id="IPR007055">
    <property type="entry name" value="BON_dom"/>
</dbReference>
<keyword evidence="3" id="KW-0812">Transmembrane</keyword>
<dbReference type="PATRIC" id="fig|305.106.peg.2859"/>